<name>A0A370GYW4_9COXI</name>
<dbReference type="PANTHER" id="PTHR36965">
    <property type="entry name" value="FE(2+)-TRAFFICKING PROTEIN-RELATED"/>
    <property type="match status" value="1"/>
</dbReference>
<organism evidence="6 7">
    <name type="scientific">Aquicella lusitana</name>
    <dbReference type="NCBI Taxonomy" id="254246"/>
    <lineage>
        <taxon>Bacteria</taxon>
        <taxon>Pseudomonadati</taxon>
        <taxon>Pseudomonadota</taxon>
        <taxon>Gammaproteobacteria</taxon>
        <taxon>Legionellales</taxon>
        <taxon>Coxiellaceae</taxon>
        <taxon>Aquicella</taxon>
    </lineage>
</organism>
<evidence type="ECO:0000256" key="3">
    <source>
        <dbReference type="ARBA" id="ARBA00061679"/>
    </source>
</evidence>
<keyword evidence="7" id="KW-1185">Reference proteome</keyword>
<dbReference type="InterPro" id="IPR036766">
    <property type="entry name" value="Fe_traffick_prot_YggX_sf"/>
</dbReference>
<sequence>MTHKVHCAKLNKEAEGLMHPPLPGAMGQKIYEQISSEAWQMWLNHQTMLINEYRLSMIDPKARTFLMQEMEKFLFGSGSEKPAGFIPKE</sequence>
<dbReference type="PIRSF" id="PIRSF029827">
    <property type="entry name" value="Fe_traffic_YggX"/>
    <property type="match status" value="1"/>
</dbReference>
<dbReference type="GO" id="GO:0005829">
    <property type="term" value="C:cytosol"/>
    <property type="evidence" value="ECO:0007669"/>
    <property type="project" value="TreeGrafter"/>
</dbReference>
<dbReference type="Proteomes" id="UP000254720">
    <property type="component" value="Unassembled WGS sequence"/>
</dbReference>
<dbReference type="Gene3D" id="1.10.3880.10">
    <property type="entry name" value="Fe(II) trafficking protein YggX"/>
    <property type="match status" value="1"/>
</dbReference>
<dbReference type="EMBL" id="QQAX01000002">
    <property type="protein sequence ID" value="RDI48699.1"/>
    <property type="molecule type" value="Genomic_DNA"/>
</dbReference>
<dbReference type="SUPFAM" id="SSF111148">
    <property type="entry name" value="YggX-like"/>
    <property type="match status" value="1"/>
</dbReference>
<evidence type="ECO:0000256" key="5">
    <source>
        <dbReference type="HAMAP-Rule" id="MF_00686"/>
    </source>
</evidence>
<dbReference type="FunFam" id="1.10.3880.10:FF:000001">
    <property type="entry name" value="Probable Fe(2+)-trafficking protein"/>
    <property type="match status" value="1"/>
</dbReference>
<dbReference type="Pfam" id="PF04362">
    <property type="entry name" value="Iron_traffic"/>
    <property type="match status" value="1"/>
</dbReference>
<protein>
    <recommendedName>
        <fullName evidence="4 5">Probable Fe(2+)-trafficking protein</fullName>
    </recommendedName>
</protein>
<dbReference type="GO" id="GO:0005506">
    <property type="term" value="F:iron ion binding"/>
    <property type="evidence" value="ECO:0007669"/>
    <property type="project" value="UniProtKB-UniRule"/>
</dbReference>
<evidence type="ECO:0000313" key="7">
    <source>
        <dbReference type="Proteomes" id="UP000254720"/>
    </source>
</evidence>
<evidence type="ECO:0000313" key="6">
    <source>
        <dbReference type="EMBL" id="RDI48699.1"/>
    </source>
</evidence>
<accession>A0A370GYW4</accession>
<evidence type="ECO:0000256" key="4">
    <source>
        <dbReference type="ARBA" id="ARBA00070403"/>
    </source>
</evidence>
<gene>
    <name evidence="6" type="ORF">C8D86_102129</name>
</gene>
<keyword evidence="1 5" id="KW-0408">Iron</keyword>
<reference evidence="6 7" key="1">
    <citation type="submission" date="2018-07" db="EMBL/GenBank/DDBJ databases">
        <title>Genomic Encyclopedia of Type Strains, Phase IV (KMG-IV): sequencing the most valuable type-strain genomes for metagenomic binning, comparative biology and taxonomic classification.</title>
        <authorList>
            <person name="Goeker M."/>
        </authorList>
    </citation>
    <scope>NUCLEOTIDE SEQUENCE [LARGE SCALE GENOMIC DNA]</scope>
    <source>
        <strain evidence="6 7">DSM 16500</strain>
    </source>
</reference>
<dbReference type="InterPro" id="IPR007457">
    <property type="entry name" value="Fe_traffick_prot_YggX"/>
</dbReference>
<comment type="caution">
    <text evidence="6">The sequence shown here is derived from an EMBL/GenBank/DDBJ whole genome shotgun (WGS) entry which is preliminary data.</text>
</comment>
<dbReference type="OrthoDB" id="9804318at2"/>
<dbReference type="AlphaFoldDB" id="A0A370GYW4"/>
<dbReference type="HAMAP" id="MF_00686">
    <property type="entry name" value="Fe_traffic_YggX"/>
    <property type="match status" value="1"/>
</dbReference>
<evidence type="ECO:0000256" key="2">
    <source>
        <dbReference type="ARBA" id="ARBA00053793"/>
    </source>
</evidence>
<comment type="similarity">
    <text evidence="3 5">Belongs to the Fe(2+)-trafficking protein family.</text>
</comment>
<dbReference type="PANTHER" id="PTHR36965:SF1">
    <property type="entry name" value="FE(2+)-TRAFFICKING PROTEIN-RELATED"/>
    <property type="match status" value="1"/>
</dbReference>
<dbReference type="NCBIfam" id="NF003817">
    <property type="entry name" value="PRK05408.1"/>
    <property type="match status" value="1"/>
</dbReference>
<dbReference type="GO" id="GO:0034599">
    <property type="term" value="P:cellular response to oxidative stress"/>
    <property type="evidence" value="ECO:0007669"/>
    <property type="project" value="TreeGrafter"/>
</dbReference>
<proteinExistence type="inferred from homology"/>
<comment type="function">
    <text evidence="2">Could be a mediator in iron transactions between iron acquisition and iron-requiring processes, such as synthesis and/or repair of Fe-S clusters in biosynthetic enzymes. Necessary to maintain high levels of aconitase under oxidative stress.</text>
</comment>
<dbReference type="RefSeq" id="WP_114833503.1">
    <property type="nucleotide sequence ID" value="NZ_LR699114.1"/>
</dbReference>
<evidence type="ECO:0000256" key="1">
    <source>
        <dbReference type="ARBA" id="ARBA00023004"/>
    </source>
</evidence>